<dbReference type="InterPro" id="IPR014044">
    <property type="entry name" value="CAP_dom"/>
</dbReference>
<dbReference type="PANTHER" id="PTHR31157">
    <property type="entry name" value="SCP DOMAIN-CONTAINING PROTEIN"/>
    <property type="match status" value="1"/>
</dbReference>
<feature type="compositionally biased region" description="Basic and acidic residues" evidence="1">
    <location>
        <begin position="91"/>
        <end position="145"/>
    </location>
</feature>
<dbReference type="Pfam" id="PF00188">
    <property type="entry name" value="CAP"/>
    <property type="match status" value="1"/>
</dbReference>
<dbReference type="Gene3D" id="3.40.33.10">
    <property type="entry name" value="CAP"/>
    <property type="match status" value="1"/>
</dbReference>
<dbReference type="RefSeq" id="WP_138185532.1">
    <property type="nucleotide sequence ID" value="NZ_LS992241.1"/>
</dbReference>
<dbReference type="CDD" id="cd05379">
    <property type="entry name" value="CAP_bacterial"/>
    <property type="match status" value="1"/>
</dbReference>
<evidence type="ECO:0000256" key="1">
    <source>
        <dbReference type="SAM" id="MobiDB-lite"/>
    </source>
</evidence>
<accession>A0A383R910</accession>
<protein>
    <submittedName>
        <fullName evidence="4">SCP-like extracellular</fullName>
    </submittedName>
</protein>
<organism evidence="4 5">
    <name type="scientific">Paenibacillus alvei</name>
    <name type="common">Bacillus alvei</name>
    <dbReference type="NCBI Taxonomy" id="44250"/>
    <lineage>
        <taxon>Bacteria</taxon>
        <taxon>Bacillati</taxon>
        <taxon>Bacillota</taxon>
        <taxon>Bacilli</taxon>
        <taxon>Bacillales</taxon>
        <taxon>Paenibacillaceae</taxon>
        <taxon>Paenibacillus</taxon>
    </lineage>
</organism>
<evidence type="ECO:0000313" key="4">
    <source>
        <dbReference type="EMBL" id="SYX83440.1"/>
    </source>
</evidence>
<dbReference type="PANTHER" id="PTHR31157:SF1">
    <property type="entry name" value="SCP DOMAIN-CONTAINING PROTEIN"/>
    <property type="match status" value="1"/>
</dbReference>
<reference evidence="5" key="1">
    <citation type="submission" date="2018-08" db="EMBL/GenBank/DDBJ databases">
        <authorList>
            <person name="Chevrot R."/>
        </authorList>
    </citation>
    <scope>NUCLEOTIDE SEQUENCE [LARGE SCALE GENOMIC DNA]</scope>
</reference>
<feature type="region of interest" description="Disordered" evidence="1">
    <location>
        <begin position="82"/>
        <end position="165"/>
    </location>
</feature>
<dbReference type="Proteomes" id="UP000304148">
    <property type="component" value="Chromosome"/>
</dbReference>
<evidence type="ECO:0000256" key="2">
    <source>
        <dbReference type="SAM" id="SignalP"/>
    </source>
</evidence>
<proteinExistence type="predicted"/>
<keyword evidence="2" id="KW-0732">Signal</keyword>
<feature type="signal peptide" evidence="2">
    <location>
        <begin position="1"/>
        <end position="27"/>
    </location>
</feature>
<dbReference type="InterPro" id="IPR035940">
    <property type="entry name" value="CAP_sf"/>
</dbReference>
<dbReference type="AlphaFoldDB" id="A0A383R910"/>
<feature type="chain" id="PRO_5016715598" evidence="2">
    <location>
        <begin position="28"/>
        <end position="285"/>
    </location>
</feature>
<feature type="compositionally biased region" description="Polar residues" evidence="1">
    <location>
        <begin position="153"/>
        <end position="165"/>
    </location>
</feature>
<gene>
    <name evidence="4" type="ORF">PBLR_11862</name>
</gene>
<dbReference type="EMBL" id="LS992241">
    <property type="protein sequence ID" value="SYX83440.1"/>
    <property type="molecule type" value="Genomic_DNA"/>
</dbReference>
<feature type="domain" description="SCP" evidence="3">
    <location>
        <begin position="173"/>
        <end position="277"/>
    </location>
</feature>
<sequence length="285" mass="31431">MKKTFKKVVITGAIALAPVMAANSAMAAPVNPVQQPNLMMNANCSNLGMNMDLNRVFQDNSDLKQTLSKWMDAIQKEIGNKPIVLPPVQKPEVDKPEVNKPEVEKPEANKPEVEKPEVEKPEIEKPEVEKPEVNKPEVNKPEAEKPVTPGDNKPTTPQDNNNANSDFASQVIDLVNQERANAGLQPLKSDALLNKVAMIKAKDMNDNNYFDHQSPTLGSPFDLMRAQGVNFNTAGENIAKGQRNPQEVMNAWMNSDGHRKNILNSSFTSIGVAYYNGVWVQSFTG</sequence>
<evidence type="ECO:0000313" key="5">
    <source>
        <dbReference type="Proteomes" id="UP000304148"/>
    </source>
</evidence>
<evidence type="ECO:0000259" key="3">
    <source>
        <dbReference type="Pfam" id="PF00188"/>
    </source>
</evidence>
<name>A0A383R910_PAEAL</name>
<dbReference type="SUPFAM" id="SSF55797">
    <property type="entry name" value="PR-1-like"/>
    <property type="match status" value="1"/>
</dbReference>